<reference evidence="5" key="1">
    <citation type="submission" date="2022-06" db="EMBL/GenBank/DDBJ databases">
        <title>Sphingomonas sp. nov. isolated from rhizosphere soil of tomato.</title>
        <authorList>
            <person name="Dong H."/>
            <person name="Gao R."/>
        </authorList>
    </citation>
    <scope>NUCLEOTIDE SEQUENCE</scope>
    <source>
        <strain evidence="5">MMSM24</strain>
    </source>
</reference>
<dbReference type="Pfam" id="PF13377">
    <property type="entry name" value="Peripla_BP_3"/>
    <property type="match status" value="1"/>
</dbReference>
<keyword evidence="6" id="KW-1185">Reference proteome</keyword>
<evidence type="ECO:0000256" key="3">
    <source>
        <dbReference type="ARBA" id="ARBA00023163"/>
    </source>
</evidence>
<dbReference type="GO" id="GO:0000976">
    <property type="term" value="F:transcription cis-regulatory region binding"/>
    <property type="evidence" value="ECO:0007669"/>
    <property type="project" value="TreeGrafter"/>
</dbReference>
<dbReference type="InterPro" id="IPR046335">
    <property type="entry name" value="LacI/GalR-like_sensor"/>
</dbReference>
<organism evidence="5 6">
    <name type="scientific">Sphingomonas lycopersici</name>
    <dbReference type="NCBI Taxonomy" id="2951807"/>
    <lineage>
        <taxon>Bacteria</taxon>
        <taxon>Pseudomonadati</taxon>
        <taxon>Pseudomonadota</taxon>
        <taxon>Alphaproteobacteria</taxon>
        <taxon>Sphingomonadales</taxon>
        <taxon>Sphingomonadaceae</taxon>
        <taxon>Sphingomonas</taxon>
    </lineage>
</organism>
<name>A0AA41Z481_9SPHN</name>
<dbReference type="EMBL" id="JANFAV010000001">
    <property type="protein sequence ID" value="MCW6533730.1"/>
    <property type="molecule type" value="Genomic_DNA"/>
</dbReference>
<keyword evidence="2 5" id="KW-0238">DNA-binding</keyword>
<feature type="domain" description="HTH lacI-type" evidence="4">
    <location>
        <begin position="2"/>
        <end position="56"/>
    </location>
</feature>
<keyword evidence="3" id="KW-0804">Transcription</keyword>
<dbReference type="PANTHER" id="PTHR30146">
    <property type="entry name" value="LACI-RELATED TRANSCRIPTIONAL REPRESSOR"/>
    <property type="match status" value="1"/>
</dbReference>
<evidence type="ECO:0000259" key="4">
    <source>
        <dbReference type="PROSITE" id="PS50932"/>
    </source>
</evidence>
<evidence type="ECO:0000313" key="6">
    <source>
        <dbReference type="Proteomes" id="UP001165565"/>
    </source>
</evidence>
<dbReference type="Gene3D" id="3.40.50.2300">
    <property type="match status" value="2"/>
</dbReference>
<evidence type="ECO:0000256" key="2">
    <source>
        <dbReference type="ARBA" id="ARBA00023125"/>
    </source>
</evidence>
<evidence type="ECO:0000256" key="1">
    <source>
        <dbReference type="ARBA" id="ARBA00023015"/>
    </source>
</evidence>
<comment type="caution">
    <text evidence="5">The sequence shown here is derived from an EMBL/GenBank/DDBJ whole genome shotgun (WGS) entry which is preliminary data.</text>
</comment>
<dbReference type="GO" id="GO:0003700">
    <property type="term" value="F:DNA-binding transcription factor activity"/>
    <property type="evidence" value="ECO:0007669"/>
    <property type="project" value="TreeGrafter"/>
</dbReference>
<dbReference type="PROSITE" id="PS50932">
    <property type="entry name" value="HTH_LACI_2"/>
    <property type="match status" value="1"/>
</dbReference>
<proteinExistence type="predicted"/>
<accession>A0AA41Z481</accession>
<sequence>MTTIRDVARHAGVSFKTVSRVINGEPAVRKEMRERVQVAIRELGYQPTLAARQLAGHKSYIISLIAPRVAASYIARIMIATAAECRAVGYHLNMEVIDVAHDRDPVESDDKVSFSVKPDAVILIPPFADHAGLIGQIESEGLPLVRIAAVGGGYGTRLAVNDENITVALIEHLLELGHRRIGIVAPASPKLASQTRVLGYRRALLAAGITPDPALEVRGDFTFASGAAAATQLMALPQRPTAIFAASDDMALGVMAEAQRLGYRIPDDLAVAGFDDSPQSRLVYPALTTVFQPIAEMARAAVHAAIGRELENFHVRHELRLRGSTTGDRSLCLSQADF</sequence>
<evidence type="ECO:0000313" key="5">
    <source>
        <dbReference type="EMBL" id="MCW6533730.1"/>
    </source>
</evidence>
<dbReference type="Gene3D" id="1.10.260.40">
    <property type="entry name" value="lambda repressor-like DNA-binding domains"/>
    <property type="match status" value="1"/>
</dbReference>
<dbReference type="InterPro" id="IPR028082">
    <property type="entry name" value="Peripla_BP_I"/>
</dbReference>
<dbReference type="RefSeq" id="WP_265267760.1">
    <property type="nucleotide sequence ID" value="NZ_JANFAV010000001.1"/>
</dbReference>
<dbReference type="AlphaFoldDB" id="A0AA41Z481"/>
<dbReference type="PANTHER" id="PTHR30146:SF153">
    <property type="entry name" value="LACTOSE OPERON REPRESSOR"/>
    <property type="match status" value="1"/>
</dbReference>
<dbReference type="Pfam" id="PF00356">
    <property type="entry name" value="LacI"/>
    <property type="match status" value="1"/>
</dbReference>
<dbReference type="CDD" id="cd01392">
    <property type="entry name" value="HTH_LacI"/>
    <property type="match status" value="1"/>
</dbReference>
<dbReference type="PROSITE" id="PS00356">
    <property type="entry name" value="HTH_LACI_1"/>
    <property type="match status" value="1"/>
</dbReference>
<dbReference type="SMART" id="SM00354">
    <property type="entry name" value="HTH_LACI"/>
    <property type="match status" value="1"/>
</dbReference>
<dbReference type="Proteomes" id="UP001165565">
    <property type="component" value="Unassembled WGS sequence"/>
</dbReference>
<dbReference type="CDD" id="cd01545">
    <property type="entry name" value="PBP1_SalR"/>
    <property type="match status" value="1"/>
</dbReference>
<dbReference type="PRINTS" id="PR00036">
    <property type="entry name" value="HTHLACI"/>
</dbReference>
<dbReference type="SUPFAM" id="SSF53822">
    <property type="entry name" value="Periplasmic binding protein-like I"/>
    <property type="match status" value="1"/>
</dbReference>
<dbReference type="InterPro" id="IPR010982">
    <property type="entry name" value="Lambda_DNA-bd_dom_sf"/>
</dbReference>
<keyword evidence="1" id="KW-0805">Transcription regulation</keyword>
<dbReference type="SUPFAM" id="SSF47413">
    <property type="entry name" value="lambda repressor-like DNA-binding domains"/>
    <property type="match status" value="1"/>
</dbReference>
<protein>
    <submittedName>
        <fullName evidence="5">LacI family DNA-binding transcriptional regulator</fullName>
    </submittedName>
</protein>
<dbReference type="InterPro" id="IPR000843">
    <property type="entry name" value="HTH_LacI"/>
</dbReference>
<gene>
    <name evidence="5" type="ORF">NEE01_02910</name>
</gene>